<protein>
    <submittedName>
        <fullName evidence="4">Uncharacterized protein</fullName>
    </submittedName>
</protein>
<evidence type="ECO:0000256" key="2">
    <source>
        <dbReference type="SAM" id="MobiDB-lite"/>
    </source>
</evidence>
<keyword evidence="3" id="KW-1185">Reference proteome</keyword>
<accession>A0A915D348</accession>
<proteinExistence type="predicted"/>
<evidence type="ECO:0000256" key="1">
    <source>
        <dbReference type="SAM" id="Coils"/>
    </source>
</evidence>
<reference evidence="4" key="1">
    <citation type="submission" date="2022-11" db="UniProtKB">
        <authorList>
            <consortium name="WormBaseParasite"/>
        </authorList>
    </citation>
    <scope>IDENTIFICATION</scope>
</reference>
<feature type="region of interest" description="Disordered" evidence="2">
    <location>
        <begin position="333"/>
        <end position="353"/>
    </location>
</feature>
<feature type="region of interest" description="Disordered" evidence="2">
    <location>
        <begin position="486"/>
        <end position="509"/>
    </location>
</feature>
<dbReference type="Proteomes" id="UP000887574">
    <property type="component" value="Unplaced"/>
</dbReference>
<feature type="region of interest" description="Disordered" evidence="2">
    <location>
        <begin position="1"/>
        <end position="42"/>
    </location>
</feature>
<evidence type="ECO:0000313" key="3">
    <source>
        <dbReference type="Proteomes" id="UP000887574"/>
    </source>
</evidence>
<evidence type="ECO:0000313" key="4">
    <source>
        <dbReference type="WBParaSite" id="jg14919"/>
    </source>
</evidence>
<name>A0A915D348_9BILA</name>
<feature type="coiled-coil region" evidence="1">
    <location>
        <begin position="47"/>
        <end position="74"/>
    </location>
</feature>
<feature type="compositionally biased region" description="Polar residues" evidence="2">
    <location>
        <begin position="488"/>
        <end position="497"/>
    </location>
</feature>
<feature type="region of interest" description="Disordered" evidence="2">
    <location>
        <begin position="185"/>
        <end position="216"/>
    </location>
</feature>
<sequence length="509" mass="58715">MPSHRESGGSSSRSRIKPDAMMPSTSKAHSNYKKEPTQSPGHNWVRYAKNQLQLNALQKAIEELLAENVDNQKTIHGEITYMNTGEYPTIELNDRPMPTYQLRREPPLKQPSEFRQMKGPGFSYYFLNVFIIKEDEDQPSILDVPQRFWNWSREYLRHITEEYLSEFKEKVVERFSDEEIQKYLSNENSHIKPAENGGSESHRSPKKLSTPRLNGSREVLQTPLLSKGRVKRRQAYLIEETNMPSPKLAKKKTHEAIEFLRAKPSKVQSLVAKVIRTHQNSNGMTPVQTQHSNGIEMEANDDEDYKTDVHPRLNGTCDQKPNGFHLSPLLNGTASRPIELDSTPEYSPSKHKSEDLRSIGKALASLGVQKGILPKKTDDFCKISMATKKLLLQTATTICHSRTEKKKKELAELYNKTKPIILELYERIQAEYALYETSRRLDITDDKVFELGAKYERLHSLNKEQKQESKAALEAREKAAYQFYRLRQQANQSQKPNTPKRKQSQNRFD</sequence>
<dbReference type="WBParaSite" id="jg14919">
    <property type="protein sequence ID" value="jg14919"/>
    <property type="gene ID" value="jg14919"/>
</dbReference>
<organism evidence="3 4">
    <name type="scientific">Ditylenchus dipsaci</name>
    <dbReference type="NCBI Taxonomy" id="166011"/>
    <lineage>
        <taxon>Eukaryota</taxon>
        <taxon>Metazoa</taxon>
        <taxon>Ecdysozoa</taxon>
        <taxon>Nematoda</taxon>
        <taxon>Chromadorea</taxon>
        <taxon>Rhabditida</taxon>
        <taxon>Tylenchina</taxon>
        <taxon>Tylenchomorpha</taxon>
        <taxon>Sphaerularioidea</taxon>
        <taxon>Anguinidae</taxon>
        <taxon>Anguininae</taxon>
        <taxon>Ditylenchus</taxon>
    </lineage>
</organism>
<dbReference type="AlphaFoldDB" id="A0A915D348"/>
<keyword evidence="1" id="KW-0175">Coiled coil</keyword>
<feature type="compositionally biased region" description="Basic residues" evidence="2">
    <location>
        <begin position="498"/>
        <end position="509"/>
    </location>
</feature>